<dbReference type="EMBL" id="JBHSWJ010000002">
    <property type="protein sequence ID" value="MFC6712372.1"/>
    <property type="molecule type" value="Genomic_DNA"/>
</dbReference>
<dbReference type="Gene3D" id="2.40.260.10">
    <property type="entry name" value="Sortase"/>
    <property type="match status" value="1"/>
</dbReference>
<feature type="signal peptide" evidence="3">
    <location>
        <begin position="1"/>
        <end position="20"/>
    </location>
</feature>
<evidence type="ECO:0000313" key="4">
    <source>
        <dbReference type="EMBL" id="MFC6712332.1"/>
    </source>
</evidence>
<gene>
    <name evidence="4" type="ORF">ACFQBT_00070</name>
    <name evidence="5" type="ORF">ACFQBT_00280</name>
    <name evidence="6" type="ORF">ACFQBT_19490</name>
    <name evidence="7" type="ORF">ACFQBT_19695</name>
</gene>
<keyword evidence="1" id="KW-0378">Hydrolase</keyword>
<dbReference type="Proteomes" id="UP001596356">
    <property type="component" value="Unassembled WGS sequence"/>
</dbReference>
<dbReference type="EMBL" id="JBHSWJ010000003">
    <property type="protein sequence ID" value="MFC6715933.1"/>
    <property type="molecule type" value="Genomic_DNA"/>
</dbReference>
<organism evidence="4 8">
    <name type="scientific">Branchiibius cervicis</name>
    <dbReference type="NCBI Taxonomy" id="908252"/>
    <lineage>
        <taxon>Bacteria</taxon>
        <taxon>Bacillati</taxon>
        <taxon>Actinomycetota</taxon>
        <taxon>Actinomycetes</taxon>
        <taxon>Micrococcales</taxon>
        <taxon>Dermacoccaceae</taxon>
        <taxon>Branchiibius</taxon>
    </lineage>
</organism>
<protein>
    <submittedName>
        <fullName evidence="4">Class F sortase</fullName>
    </submittedName>
</protein>
<reference evidence="4" key="3">
    <citation type="submission" date="2024-09" db="EMBL/GenBank/DDBJ databases">
        <authorList>
            <person name="Sun Q."/>
            <person name="Mori K."/>
        </authorList>
    </citation>
    <scope>NUCLEOTIDE SEQUENCE</scope>
    <source>
        <strain evidence="4">NBRC 106593</strain>
    </source>
</reference>
<evidence type="ECO:0000256" key="1">
    <source>
        <dbReference type="ARBA" id="ARBA00022801"/>
    </source>
</evidence>
<dbReference type="InterPro" id="IPR023365">
    <property type="entry name" value="Sortase_dom-sf"/>
</dbReference>
<keyword evidence="8" id="KW-1185">Reference proteome</keyword>
<sequence>MTRRLLAPAVLAAAALTLSACGGGASNSSSGTPSGTTGTAATSSSAPTSTSTTATSSAGSATTGHSPSTSTGSTATAGSVLPNPTGYSTPTSVMPVGNGCVPARLSVSSVGIDGEQVVAMGTNAQGQIYPPPKTTMWYDKSAQLGTSGRTVIAGHVTYDGPDEFYDLDRVRTGAPVDITCTDGRHLTYTVTDKRSELKTKVTTDQQVWGGSSSPVLVLITCDKNSPLIGQHHLNNYLVWAEPAAS</sequence>
<feature type="region of interest" description="Disordered" evidence="2">
    <location>
        <begin position="22"/>
        <end position="90"/>
    </location>
</feature>
<dbReference type="PROSITE" id="PS51257">
    <property type="entry name" value="PROKAR_LIPOPROTEIN"/>
    <property type="match status" value="1"/>
</dbReference>
<evidence type="ECO:0000313" key="7">
    <source>
        <dbReference type="EMBL" id="MFC6715933.1"/>
    </source>
</evidence>
<proteinExistence type="predicted"/>
<comment type="caution">
    <text evidence="4">The sequence shown here is derived from an EMBL/GenBank/DDBJ whole genome shotgun (WGS) entry which is preliminary data.</text>
</comment>
<reference evidence="8" key="2">
    <citation type="journal article" date="2019" name="Int. J. Syst. Evol. Microbiol.">
        <title>The Global Catalogue of Microorganisms (GCM) 10K type strain sequencing project: providing services to taxonomists for standard genome sequencing and annotation.</title>
        <authorList>
            <consortium name="The Broad Institute Genomics Platform"/>
            <consortium name="The Broad Institute Genome Sequencing Center for Infectious Disease"/>
            <person name="Wu L."/>
            <person name="Ma J."/>
        </authorList>
    </citation>
    <scope>NUCLEOTIDE SEQUENCE [LARGE SCALE GENOMIC DNA]</scope>
    <source>
        <strain evidence="8">NBRC 106593</strain>
    </source>
</reference>
<feature type="compositionally biased region" description="Low complexity" evidence="2">
    <location>
        <begin position="22"/>
        <end position="79"/>
    </location>
</feature>
<evidence type="ECO:0000256" key="3">
    <source>
        <dbReference type="SAM" id="SignalP"/>
    </source>
</evidence>
<dbReference type="EMBL" id="JBHSWJ010000002">
    <property type="protein sequence ID" value="MFC6715894.1"/>
    <property type="molecule type" value="Genomic_DNA"/>
</dbReference>
<evidence type="ECO:0000313" key="8">
    <source>
        <dbReference type="Proteomes" id="UP001596356"/>
    </source>
</evidence>
<evidence type="ECO:0000313" key="6">
    <source>
        <dbReference type="EMBL" id="MFC6715894.1"/>
    </source>
</evidence>
<dbReference type="Pfam" id="PF04203">
    <property type="entry name" value="Sortase"/>
    <property type="match status" value="1"/>
</dbReference>
<evidence type="ECO:0000313" key="5">
    <source>
        <dbReference type="EMBL" id="MFC6712372.1"/>
    </source>
</evidence>
<dbReference type="InterPro" id="IPR005754">
    <property type="entry name" value="Sortase"/>
</dbReference>
<reference evidence="4" key="1">
    <citation type="journal article" date="2014" name="Int. J. Syst. Evol. Microbiol.">
        <title>Complete genome of a new Firmicutes species belonging to the dominant human colonic microbiota ('Ruminococcus bicirculans') reveals two chromosomes and a selective capacity to utilize plant glucans.</title>
        <authorList>
            <consortium name="NISC Comparative Sequencing Program"/>
            <person name="Wegmann U."/>
            <person name="Louis P."/>
            <person name="Goesmann A."/>
            <person name="Henrissat B."/>
            <person name="Duncan S.H."/>
            <person name="Flint H.J."/>
        </authorList>
    </citation>
    <scope>NUCLEOTIDE SEQUENCE</scope>
    <source>
        <strain evidence="4">NBRC 106593</strain>
    </source>
</reference>
<dbReference type="CDD" id="cd05829">
    <property type="entry name" value="Sortase_F"/>
    <property type="match status" value="1"/>
</dbReference>
<dbReference type="SUPFAM" id="SSF63817">
    <property type="entry name" value="Sortase"/>
    <property type="match status" value="1"/>
</dbReference>
<dbReference type="EMBL" id="JBHSWJ010000001">
    <property type="protein sequence ID" value="MFC6712332.1"/>
    <property type="molecule type" value="Genomic_DNA"/>
</dbReference>
<dbReference type="RefSeq" id="WP_377819821.1">
    <property type="nucleotide sequence ID" value="NZ_JBHSWJ010000001.1"/>
</dbReference>
<feature type="chain" id="PRO_5045033329" evidence="3">
    <location>
        <begin position="21"/>
        <end position="245"/>
    </location>
</feature>
<evidence type="ECO:0000256" key="2">
    <source>
        <dbReference type="SAM" id="MobiDB-lite"/>
    </source>
</evidence>
<dbReference type="InterPro" id="IPR042001">
    <property type="entry name" value="Sortase_F"/>
</dbReference>
<keyword evidence="3" id="KW-0732">Signal</keyword>
<name>A0ABW2AN40_9MICO</name>
<accession>A0ABW2AN40</accession>